<feature type="domain" description="C2H2-type" evidence="10">
    <location>
        <begin position="6"/>
        <end position="33"/>
    </location>
</feature>
<dbReference type="GO" id="GO:0001228">
    <property type="term" value="F:DNA-binding transcription activator activity, RNA polymerase II-specific"/>
    <property type="evidence" value="ECO:0007669"/>
    <property type="project" value="TreeGrafter"/>
</dbReference>
<dbReference type="FunFam" id="3.30.160.60:FF:000100">
    <property type="entry name" value="Zinc finger 45-like"/>
    <property type="match status" value="1"/>
</dbReference>
<dbReference type="InParanoid" id="A0A6P9A1Z2"/>
<dbReference type="GeneID" id="117651393"/>
<feature type="domain" description="C2H2-type" evidence="10">
    <location>
        <begin position="826"/>
        <end position="853"/>
    </location>
</feature>
<feature type="domain" description="C2H2-type" evidence="10">
    <location>
        <begin position="978"/>
        <end position="1005"/>
    </location>
</feature>
<evidence type="ECO:0000259" key="10">
    <source>
        <dbReference type="PROSITE" id="PS50157"/>
    </source>
</evidence>
<dbReference type="PANTHER" id="PTHR24376:SF235">
    <property type="entry name" value="C2H2-TYPE DOMAIN-CONTAINING PROTEIN"/>
    <property type="match status" value="1"/>
</dbReference>
<feature type="domain" description="C2H2-type" evidence="10">
    <location>
        <begin position="746"/>
        <end position="774"/>
    </location>
</feature>
<feature type="compositionally biased region" description="Polar residues" evidence="9">
    <location>
        <begin position="48"/>
        <end position="65"/>
    </location>
</feature>
<keyword evidence="2" id="KW-0479">Metal-binding</keyword>
<feature type="region of interest" description="Disordered" evidence="9">
    <location>
        <begin position="544"/>
        <end position="598"/>
    </location>
</feature>
<feature type="region of interest" description="Disordered" evidence="9">
    <location>
        <begin position="437"/>
        <end position="473"/>
    </location>
</feature>
<dbReference type="KEGG" id="tpal:117651393"/>
<dbReference type="PROSITE" id="PS00028">
    <property type="entry name" value="ZINC_FINGER_C2H2_1"/>
    <property type="match status" value="11"/>
</dbReference>
<name>A0A6P9A1Z2_THRPL</name>
<organism evidence="12">
    <name type="scientific">Thrips palmi</name>
    <name type="common">Melon thrips</name>
    <dbReference type="NCBI Taxonomy" id="161013"/>
    <lineage>
        <taxon>Eukaryota</taxon>
        <taxon>Metazoa</taxon>
        <taxon>Ecdysozoa</taxon>
        <taxon>Arthropoda</taxon>
        <taxon>Hexapoda</taxon>
        <taxon>Insecta</taxon>
        <taxon>Pterygota</taxon>
        <taxon>Neoptera</taxon>
        <taxon>Paraneoptera</taxon>
        <taxon>Thysanoptera</taxon>
        <taxon>Terebrantia</taxon>
        <taxon>Thripoidea</taxon>
        <taxon>Thripidae</taxon>
        <taxon>Thrips</taxon>
    </lineage>
</organism>
<evidence type="ECO:0000256" key="9">
    <source>
        <dbReference type="SAM" id="MobiDB-lite"/>
    </source>
</evidence>
<keyword evidence="4 8" id="KW-0863">Zinc-finger</keyword>
<evidence type="ECO:0000313" key="12">
    <source>
        <dbReference type="RefSeq" id="XP_034251294.1"/>
    </source>
</evidence>
<keyword evidence="7" id="KW-0539">Nucleus</keyword>
<evidence type="ECO:0000256" key="8">
    <source>
        <dbReference type="PROSITE-ProRule" id="PRU00042"/>
    </source>
</evidence>
<keyword evidence="3" id="KW-0677">Repeat</keyword>
<evidence type="ECO:0000313" key="11">
    <source>
        <dbReference type="Proteomes" id="UP000515158"/>
    </source>
</evidence>
<feature type="compositionally biased region" description="Basic and acidic residues" evidence="9">
    <location>
        <begin position="556"/>
        <end position="565"/>
    </location>
</feature>
<comment type="subcellular location">
    <subcellularLocation>
        <location evidence="1">Nucleus</location>
    </subcellularLocation>
</comment>
<dbReference type="Pfam" id="PF13912">
    <property type="entry name" value="zf-C2H2_6"/>
    <property type="match status" value="1"/>
</dbReference>
<feature type="compositionally biased region" description="Polar residues" evidence="9">
    <location>
        <begin position="444"/>
        <end position="455"/>
    </location>
</feature>
<keyword evidence="11" id="KW-1185">Reference proteome</keyword>
<dbReference type="GO" id="GO:0000978">
    <property type="term" value="F:RNA polymerase II cis-regulatory region sequence-specific DNA binding"/>
    <property type="evidence" value="ECO:0007669"/>
    <property type="project" value="TreeGrafter"/>
</dbReference>
<dbReference type="PROSITE" id="PS50157">
    <property type="entry name" value="ZINC_FINGER_C2H2_2"/>
    <property type="match status" value="12"/>
</dbReference>
<feature type="region of interest" description="Disordered" evidence="9">
    <location>
        <begin position="313"/>
        <end position="340"/>
    </location>
</feature>
<evidence type="ECO:0000256" key="2">
    <source>
        <dbReference type="ARBA" id="ARBA00022723"/>
    </source>
</evidence>
<dbReference type="GO" id="GO:0008270">
    <property type="term" value="F:zinc ion binding"/>
    <property type="evidence" value="ECO:0007669"/>
    <property type="project" value="UniProtKB-KW"/>
</dbReference>
<keyword evidence="6" id="KW-0238">DNA-binding</keyword>
<protein>
    <submittedName>
        <fullName evidence="12">Zinc finger protein 184-like</fullName>
    </submittedName>
</protein>
<dbReference type="Proteomes" id="UP000515158">
    <property type="component" value="Unplaced"/>
</dbReference>
<gene>
    <name evidence="12" type="primary">LOC117651393</name>
</gene>
<dbReference type="RefSeq" id="XP_034251294.1">
    <property type="nucleotide sequence ID" value="XM_034395403.1"/>
</dbReference>
<dbReference type="SUPFAM" id="SSF57667">
    <property type="entry name" value="beta-beta-alpha zinc fingers"/>
    <property type="match status" value="7"/>
</dbReference>
<dbReference type="OrthoDB" id="10249535at2759"/>
<feature type="domain" description="C2H2-type" evidence="10">
    <location>
        <begin position="854"/>
        <end position="882"/>
    </location>
</feature>
<feature type="compositionally biased region" description="Polar residues" evidence="9">
    <location>
        <begin position="544"/>
        <end position="553"/>
    </location>
</feature>
<dbReference type="FunFam" id="3.30.160.60:FF:000045">
    <property type="entry name" value="ZFP69 zinc finger protein B"/>
    <property type="match status" value="1"/>
</dbReference>
<feature type="domain" description="C2H2-type" evidence="10">
    <location>
        <begin position="798"/>
        <end position="825"/>
    </location>
</feature>
<dbReference type="AlphaFoldDB" id="A0A6P9A1Z2"/>
<dbReference type="InterPro" id="IPR013087">
    <property type="entry name" value="Znf_C2H2_type"/>
</dbReference>
<evidence type="ECO:0000256" key="5">
    <source>
        <dbReference type="ARBA" id="ARBA00022833"/>
    </source>
</evidence>
<dbReference type="FunCoup" id="A0A6P9A1Z2">
    <property type="interactions" value="387"/>
</dbReference>
<accession>A0A6P9A1Z2</accession>
<dbReference type="FunFam" id="3.30.160.60:FF:000870">
    <property type="entry name" value="zinc finger protein 197 isoform X1"/>
    <property type="match status" value="1"/>
</dbReference>
<evidence type="ECO:0000256" key="3">
    <source>
        <dbReference type="ARBA" id="ARBA00022737"/>
    </source>
</evidence>
<dbReference type="PANTHER" id="PTHR24376">
    <property type="entry name" value="ZINC FINGER PROTEIN"/>
    <property type="match status" value="1"/>
</dbReference>
<evidence type="ECO:0000256" key="1">
    <source>
        <dbReference type="ARBA" id="ARBA00004123"/>
    </source>
</evidence>
<sequence>MYIKGIRCPVCAELLQKDESLHDHLNTHPKEQVIEALIQLKDAFKDTIPSSSSQGRSVIASNESCGGTEVDSPREVDEVSLATDESSEVDSAGAVDSLAPVASSSNQTVRHQSVPATAPAAHFIHVPVVTSAGAPYNATPAPPTQAPLMLFNHFMCPTDESSTASNLLEAIRPLQLVNNGSRPRFSIIQTRPQTPPQPSPQCLPRVKSQPSSRIVFLPSSQTLQRQDEIVSQEDATEAVRTSDTEQLVHRSETAIRLCDLTKDEYHDGEGGRLIIDEEVESCSSSSNATQELQVITDHPSSSLTGLQTPLEKEMLTPPKKRRCPEWNDLGSPGAHSTSSIEGVLRVRSDLSISPSPLPCISDAEENSEETDSSSMKIKMVLHGATVENKTKLHLYNSERGKHVIDSEDPPSVIVGDVSGIPRHLAGNIDAEFRDECSLGRPDSGPSSPLNIQTDETMPPRGELSEQESIGGNSSSMWSVAPYRTYREWPSPVVAFDLTARESWPGSDLSDSEDNSNVAETAKFSTTPSFSNTLHPFLQKTSSETESLFSSHLHPQNHRDIQENDKNASSVSSIVKSPRNKAVDLASSAEKVKKAPPKPRQFRCKECPEIFSSLKLRRLHPCDQRKITTTVMRLDTEIKGANEGNIIASTSSFQEGETLIPLKQKKKYPRKPKATIKNEVIVKDQGSSSFDVQFRISKTEPEDTAESKTNPESLIDLPATTSYQSSTFESTSSETRIDALTHGVLPYQCQKCGEVYHSAKALSQHLTNKHKVSRYQCATCSESFQKEQGYLEHLVVHPLECQLCGKTFLRRKYLSLHMKWHMEIKPHKCQSCDKSFVTRQKLDEHMNTHTGNAPITCSTCGMVFKRYSNLIQHRNRHHLNLKPKKRDYVCHCGQVLPSKKKFEWHKEIHDEKPKSCPYCSDKFVHTMSLTRHVRRVHDTRYVPKKEREGENVECPVCNQVFLKSSLNTHLKMHSSSQRFPCHICGKDFTTKWNLQLHRWIHASRSSRPFKCTLCKAAFVRKQDHTSHMNSHRSVRPYTCNHCGCQFIRKYNCIRHMREHEETKNFACTICNKTFHRNYYLTDHMRTHSNTRPFTCHICGKASTCKSNHNRHLQIHHAREPQNTEI</sequence>
<proteinExistence type="predicted"/>
<feature type="domain" description="C2H2-type" evidence="10">
    <location>
        <begin position="1092"/>
        <end position="1119"/>
    </location>
</feature>
<feature type="domain" description="C2H2-type" evidence="10">
    <location>
        <begin position="1036"/>
        <end position="1063"/>
    </location>
</feature>
<feature type="compositionally biased region" description="Acidic residues" evidence="9">
    <location>
        <begin position="362"/>
        <end position="371"/>
    </location>
</feature>
<evidence type="ECO:0000256" key="6">
    <source>
        <dbReference type="ARBA" id="ARBA00023125"/>
    </source>
</evidence>
<feature type="domain" description="C2H2-type" evidence="10">
    <location>
        <begin position="774"/>
        <end position="801"/>
    </location>
</feature>
<dbReference type="Pfam" id="PF00096">
    <property type="entry name" value="zf-C2H2"/>
    <property type="match status" value="3"/>
</dbReference>
<evidence type="ECO:0000256" key="4">
    <source>
        <dbReference type="ARBA" id="ARBA00022771"/>
    </source>
</evidence>
<feature type="domain" description="C2H2-type" evidence="10">
    <location>
        <begin position="1008"/>
        <end position="1035"/>
    </location>
</feature>
<reference evidence="12" key="1">
    <citation type="submission" date="2025-08" db="UniProtKB">
        <authorList>
            <consortium name="RefSeq"/>
        </authorList>
    </citation>
    <scope>IDENTIFICATION</scope>
    <source>
        <tissue evidence="12">Total insect</tissue>
    </source>
</reference>
<dbReference type="Gene3D" id="3.30.160.60">
    <property type="entry name" value="Classic Zinc Finger"/>
    <property type="match status" value="9"/>
</dbReference>
<evidence type="ECO:0000256" key="7">
    <source>
        <dbReference type="ARBA" id="ARBA00023242"/>
    </source>
</evidence>
<feature type="domain" description="C2H2-type" evidence="10">
    <location>
        <begin position="1064"/>
        <end position="1091"/>
    </location>
</feature>
<keyword evidence="5" id="KW-0862">Zinc</keyword>
<feature type="region of interest" description="Disordered" evidence="9">
    <location>
        <begin position="354"/>
        <end position="374"/>
    </location>
</feature>
<feature type="domain" description="C2H2-type" evidence="10">
    <location>
        <begin position="913"/>
        <end position="936"/>
    </location>
</feature>
<dbReference type="InterPro" id="IPR036236">
    <property type="entry name" value="Znf_C2H2_sf"/>
</dbReference>
<feature type="region of interest" description="Disordered" evidence="9">
    <location>
        <begin position="48"/>
        <end position="94"/>
    </location>
</feature>
<dbReference type="SMART" id="SM00355">
    <property type="entry name" value="ZnF_C2H2"/>
    <property type="match status" value="14"/>
</dbReference>
<dbReference type="GO" id="GO:0005634">
    <property type="term" value="C:nucleus"/>
    <property type="evidence" value="ECO:0007669"/>
    <property type="project" value="UniProtKB-SubCell"/>
</dbReference>